<gene>
    <name evidence="6" type="ORF">LOD99_9332</name>
</gene>
<protein>
    <submittedName>
        <fullName evidence="6">Membrane protein</fullName>
    </submittedName>
</protein>
<keyword evidence="2 5" id="KW-0812">Transmembrane</keyword>
<evidence type="ECO:0000313" key="6">
    <source>
        <dbReference type="EMBL" id="KAI6646248.1"/>
    </source>
</evidence>
<comment type="caution">
    <text evidence="6">The sequence shown here is derived from an EMBL/GenBank/DDBJ whole genome shotgun (WGS) entry which is preliminary data.</text>
</comment>
<feature type="transmembrane region" description="Helical" evidence="5">
    <location>
        <begin position="187"/>
        <end position="206"/>
    </location>
</feature>
<name>A0AAV7JBY3_9METZ</name>
<sequence>MENLSNLTANFTIFIFSSYARGISGIAVWISVIITSVQIFQHLYYYTVAEQQLWIIRILFIVPIYAFCSWLSLLFHDKTVYFDAIRSCYEAFVIYNFLRLCIEYLGGEHSIIAQLREMPMKRRYWDGTCCFPKRNYSVGFLRLCKQFTLQFCVVKPVMAVITIILELTGTYNEGTWSFVSGYTYITIIYNISVSIALYGLVMFYSATRHLLRRYKPVLKFLAIKSVVFLSFWQGVALSVLTLIRIIDSAEVADAYQNFIITLEMFLASILLHFAFPVSPYKNKNRINLPSVSINRQVRNITINFRDTLNPQDMINDAIHNFSRTYQKYAYYDSKKDECEIRDLIPEPPVVNYHRNQVERTDSQESLELEMVEINDNERLLNN</sequence>
<feature type="transmembrane region" description="Helical" evidence="5">
    <location>
        <begin position="147"/>
        <end position="167"/>
    </location>
</feature>
<evidence type="ECO:0000313" key="7">
    <source>
        <dbReference type="Proteomes" id="UP001165289"/>
    </source>
</evidence>
<evidence type="ECO:0000256" key="5">
    <source>
        <dbReference type="SAM" id="Phobius"/>
    </source>
</evidence>
<dbReference type="Pfam" id="PF03619">
    <property type="entry name" value="Solute_trans_a"/>
    <property type="match status" value="1"/>
</dbReference>
<evidence type="ECO:0000256" key="1">
    <source>
        <dbReference type="ARBA" id="ARBA00004141"/>
    </source>
</evidence>
<dbReference type="Proteomes" id="UP001165289">
    <property type="component" value="Unassembled WGS sequence"/>
</dbReference>
<evidence type="ECO:0000256" key="2">
    <source>
        <dbReference type="ARBA" id="ARBA00022692"/>
    </source>
</evidence>
<feature type="transmembrane region" description="Helical" evidence="5">
    <location>
        <begin position="12"/>
        <end position="34"/>
    </location>
</feature>
<reference evidence="6 7" key="1">
    <citation type="journal article" date="2023" name="BMC Biol.">
        <title>The compact genome of the sponge Oopsacas minuta (Hexactinellida) is lacking key metazoan core genes.</title>
        <authorList>
            <person name="Santini S."/>
            <person name="Schenkelaars Q."/>
            <person name="Jourda C."/>
            <person name="Duchesne M."/>
            <person name="Belahbib H."/>
            <person name="Rocher C."/>
            <person name="Selva M."/>
            <person name="Riesgo A."/>
            <person name="Vervoort M."/>
            <person name="Leys S.P."/>
            <person name="Kodjabachian L."/>
            <person name="Le Bivic A."/>
            <person name="Borchiellini C."/>
            <person name="Claverie J.M."/>
            <person name="Renard E."/>
        </authorList>
    </citation>
    <scope>NUCLEOTIDE SEQUENCE [LARGE SCALE GENOMIC DNA]</scope>
    <source>
        <strain evidence="6">SPO-2</strain>
    </source>
</reference>
<organism evidence="6 7">
    <name type="scientific">Oopsacas minuta</name>
    <dbReference type="NCBI Taxonomy" id="111878"/>
    <lineage>
        <taxon>Eukaryota</taxon>
        <taxon>Metazoa</taxon>
        <taxon>Porifera</taxon>
        <taxon>Hexactinellida</taxon>
        <taxon>Hexasterophora</taxon>
        <taxon>Lyssacinosida</taxon>
        <taxon>Leucopsacidae</taxon>
        <taxon>Oopsacas</taxon>
    </lineage>
</organism>
<evidence type="ECO:0000256" key="4">
    <source>
        <dbReference type="ARBA" id="ARBA00023136"/>
    </source>
</evidence>
<feature type="transmembrane region" description="Helical" evidence="5">
    <location>
        <begin position="54"/>
        <end position="76"/>
    </location>
</feature>
<dbReference type="PANTHER" id="PTHR23423">
    <property type="entry name" value="ORGANIC SOLUTE TRANSPORTER-RELATED"/>
    <property type="match status" value="1"/>
</dbReference>
<keyword evidence="3 5" id="KW-1133">Transmembrane helix</keyword>
<dbReference type="GO" id="GO:0016020">
    <property type="term" value="C:membrane"/>
    <property type="evidence" value="ECO:0007669"/>
    <property type="project" value="UniProtKB-SubCell"/>
</dbReference>
<feature type="transmembrane region" description="Helical" evidence="5">
    <location>
        <begin position="226"/>
        <end position="246"/>
    </location>
</feature>
<keyword evidence="4 5" id="KW-0472">Membrane</keyword>
<dbReference type="SMART" id="SM01417">
    <property type="entry name" value="Solute_trans_a"/>
    <property type="match status" value="1"/>
</dbReference>
<dbReference type="InterPro" id="IPR005178">
    <property type="entry name" value="Ostalpha/TMEM184C"/>
</dbReference>
<feature type="transmembrane region" description="Helical" evidence="5">
    <location>
        <begin position="258"/>
        <end position="277"/>
    </location>
</feature>
<dbReference type="AlphaFoldDB" id="A0AAV7JBY3"/>
<evidence type="ECO:0000256" key="3">
    <source>
        <dbReference type="ARBA" id="ARBA00022989"/>
    </source>
</evidence>
<dbReference type="EMBL" id="JAKMXF010000358">
    <property type="protein sequence ID" value="KAI6646248.1"/>
    <property type="molecule type" value="Genomic_DNA"/>
</dbReference>
<keyword evidence="7" id="KW-1185">Reference proteome</keyword>
<accession>A0AAV7JBY3</accession>
<proteinExistence type="predicted"/>
<comment type="subcellular location">
    <subcellularLocation>
        <location evidence="1">Membrane</location>
        <topology evidence="1">Multi-pass membrane protein</topology>
    </subcellularLocation>
</comment>